<dbReference type="OMA" id="GQEELEY"/>
<dbReference type="InterPro" id="IPR002130">
    <property type="entry name" value="Cyclophilin-type_PPIase_dom"/>
</dbReference>
<feature type="domain" description="PPIase cyclophilin-type" evidence="1">
    <location>
        <begin position="58"/>
        <end position="233"/>
    </location>
</feature>
<dbReference type="PROSITE" id="PS50072">
    <property type="entry name" value="CSA_PPIASE_2"/>
    <property type="match status" value="1"/>
</dbReference>
<dbReference type="KEGG" id="gsl:Gasu_41640"/>
<dbReference type="InterPro" id="IPR029000">
    <property type="entry name" value="Cyclophilin-like_dom_sf"/>
</dbReference>
<dbReference type="Pfam" id="PF00160">
    <property type="entry name" value="Pro_isomerase"/>
    <property type="match status" value="1"/>
</dbReference>
<accession>M2XEB7</accession>
<dbReference type="OrthoDB" id="193499at2759"/>
<dbReference type="GO" id="GO:0005737">
    <property type="term" value="C:cytoplasm"/>
    <property type="evidence" value="ECO:0007669"/>
    <property type="project" value="TreeGrafter"/>
</dbReference>
<dbReference type="EMBL" id="KB454521">
    <property type="protein sequence ID" value="EME28317.1"/>
    <property type="molecule type" value="Genomic_DNA"/>
</dbReference>
<dbReference type="SUPFAM" id="SSF50891">
    <property type="entry name" value="Cyclophilin-like"/>
    <property type="match status" value="1"/>
</dbReference>
<evidence type="ECO:0000259" key="1">
    <source>
        <dbReference type="PROSITE" id="PS50072"/>
    </source>
</evidence>
<dbReference type="Proteomes" id="UP000030680">
    <property type="component" value="Unassembled WGS sequence"/>
</dbReference>
<keyword evidence="3" id="KW-1185">Reference proteome</keyword>
<dbReference type="Gene3D" id="2.40.100.10">
    <property type="entry name" value="Cyclophilin-like"/>
    <property type="match status" value="1"/>
</dbReference>
<organism evidence="2 3">
    <name type="scientific">Galdieria sulphuraria</name>
    <name type="common">Red alga</name>
    <dbReference type="NCBI Taxonomy" id="130081"/>
    <lineage>
        <taxon>Eukaryota</taxon>
        <taxon>Rhodophyta</taxon>
        <taxon>Bangiophyceae</taxon>
        <taxon>Galdieriales</taxon>
        <taxon>Galdieriaceae</taxon>
        <taxon>Galdieria</taxon>
    </lineage>
</organism>
<dbReference type="RefSeq" id="XP_005704837.1">
    <property type="nucleotide sequence ID" value="XM_005704780.1"/>
</dbReference>
<reference evidence="3" key="1">
    <citation type="journal article" date="2013" name="Science">
        <title>Gene transfer from bacteria and archaea facilitated evolution of an extremophilic eukaryote.</title>
        <authorList>
            <person name="Schonknecht G."/>
            <person name="Chen W.H."/>
            <person name="Ternes C.M."/>
            <person name="Barbier G.G."/>
            <person name="Shrestha R.P."/>
            <person name="Stanke M."/>
            <person name="Brautigam A."/>
            <person name="Baker B.J."/>
            <person name="Banfield J.F."/>
            <person name="Garavito R.M."/>
            <person name="Carr K."/>
            <person name="Wilkerson C."/>
            <person name="Rensing S.A."/>
            <person name="Gagneul D."/>
            <person name="Dickenson N.E."/>
            <person name="Oesterhelt C."/>
            <person name="Lercher M.J."/>
            <person name="Weber A.P."/>
        </authorList>
    </citation>
    <scope>NUCLEOTIDE SEQUENCE [LARGE SCALE GENOMIC DNA]</scope>
    <source>
        <strain evidence="3">074W</strain>
    </source>
</reference>
<dbReference type="Gramene" id="EME28317">
    <property type="protein sequence ID" value="EME28317"/>
    <property type="gene ID" value="Gasu_41640"/>
</dbReference>
<dbReference type="GeneID" id="17087166"/>
<evidence type="ECO:0000313" key="3">
    <source>
        <dbReference type="Proteomes" id="UP000030680"/>
    </source>
</evidence>
<sequence length="290" mass="32851">MSRRHKTLATLKCGLRCSLGSFSRRDFITLTLAVLPVPFFSFVESGPNRKPTVTNRVYFDISVGNEYLGRMVFDLYGRDAPETVSTFLQFLKGVHNKDRTKDLNLSDQKLVEEEEEDLIYSEEPFVSYDFSLFYRCSPGILLEGGKIPNLRLTSVGDTTFYDIGGALIAANPQVETNSLKHTERGLLTRKRLQFGPEFGITLAGHPELDVSHTVFGKLEQGYEVLEAIESLPVLVDSNRREGKTLSSKLFDWQRNLFLTIGRDVFHDKRADEIYPNKLLRRVAVISSGML</sequence>
<dbReference type="AlphaFoldDB" id="M2XEB7"/>
<proteinExistence type="predicted"/>
<evidence type="ECO:0000313" key="2">
    <source>
        <dbReference type="EMBL" id="EME28317.1"/>
    </source>
</evidence>
<dbReference type="eggNOG" id="KOG0880">
    <property type="taxonomic scope" value="Eukaryota"/>
</dbReference>
<protein>
    <submittedName>
        <fullName evidence="2">Cyclophilin</fullName>
    </submittedName>
</protein>
<dbReference type="GO" id="GO:0016018">
    <property type="term" value="F:cyclosporin A binding"/>
    <property type="evidence" value="ECO:0007669"/>
    <property type="project" value="TreeGrafter"/>
</dbReference>
<gene>
    <name evidence="2" type="ORF">Gasu_41640</name>
</gene>
<dbReference type="GO" id="GO:0006457">
    <property type="term" value="P:protein folding"/>
    <property type="evidence" value="ECO:0007669"/>
    <property type="project" value="TreeGrafter"/>
</dbReference>
<dbReference type="PANTHER" id="PTHR11071">
    <property type="entry name" value="PEPTIDYL-PROLYL CIS-TRANS ISOMERASE"/>
    <property type="match status" value="1"/>
</dbReference>
<dbReference type="GO" id="GO:0003755">
    <property type="term" value="F:peptidyl-prolyl cis-trans isomerase activity"/>
    <property type="evidence" value="ECO:0007669"/>
    <property type="project" value="InterPro"/>
</dbReference>
<name>M2XEB7_GALSU</name>
<dbReference type="PANTHER" id="PTHR11071:SF561">
    <property type="entry name" value="PEPTIDYL-PROLYL CIS-TRANS ISOMERASE D-RELATED"/>
    <property type="match status" value="1"/>
</dbReference>
<dbReference type="STRING" id="130081.M2XEB7"/>